<dbReference type="Proteomes" id="UP000274504">
    <property type="component" value="Unassembled WGS sequence"/>
</dbReference>
<dbReference type="WBParaSite" id="HDID_0000186801-mRNA-1">
    <property type="protein sequence ID" value="HDID_0000186801-mRNA-1"/>
    <property type="gene ID" value="HDID_0000186801"/>
</dbReference>
<name>A0A0R3SBK5_HYMDI</name>
<sequence length="150" mass="16426">MTFLDGFLIFKHLCELAEGEESLVLLLSKKADSNSADLTENIGKNSLGIKWPAASIALRQIPAAKEEFTEETVDLPAEPRNLKSVAMTEVFAFQWRKIIGNPNPSSIHAILGGNVSLPCAIEGRKLAANEEDGWSAFQNGCQLLPYRNII</sequence>
<dbReference type="AlphaFoldDB" id="A0A0R3SBK5"/>
<protein>
    <submittedName>
        <fullName evidence="3">Ig-like domain-containing protein</fullName>
    </submittedName>
</protein>
<dbReference type="EMBL" id="UYSG01000394">
    <property type="protein sequence ID" value="VDL19330.1"/>
    <property type="molecule type" value="Genomic_DNA"/>
</dbReference>
<accession>A0A0R3SBK5</accession>
<evidence type="ECO:0000313" key="2">
    <source>
        <dbReference type="Proteomes" id="UP000274504"/>
    </source>
</evidence>
<evidence type="ECO:0000313" key="3">
    <source>
        <dbReference type="WBParaSite" id="HDID_0000186801-mRNA-1"/>
    </source>
</evidence>
<reference evidence="3" key="1">
    <citation type="submission" date="2017-02" db="UniProtKB">
        <authorList>
            <consortium name="WormBaseParasite"/>
        </authorList>
    </citation>
    <scope>IDENTIFICATION</scope>
</reference>
<reference evidence="1 2" key="2">
    <citation type="submission" date="2018-11" db="EMBL/GenBank/DDBJ databases">
        <authorList>
            <consortium name="Pathogen Informatics"/>
        </authorList>
    </citation>
    <scope>NUCLEOTIDE SEQUENCE [LARGE SCALE GENOMIC DNA]</scope>
</reference>
<gene>
    <name evidence="1" type="ORF">HDID_LOCUS1869</name>
</gene>
<organism evidence="3">
    <name type="scientific">Hymenolepis diminuta</name>
    <name type="common">Rat tapeworm</name>
    <dbReference type="NCBI Taxonomy" id="6216"/>
    <lineage>
        <taxon>Eukaryota</taxon>
        <taxon>Metazoa</taxon>
        <taxon>Spiralia</taxon>
        <taxon>Lophotrochozoa</taxon>
        <taxon>Platyhelminthes</taxon>
        <taxon>Cestoda</taxon>
        <taxon>Eucestoda</taxon>
        <taxon>Cyclophyllidea</taxon>
        <taxon>Hymenolepididae</taxon>
        <taxon>Hymenolepis</taxon>
    </lineage>
</organism>
<proteinExistence type="predicted"/>
<evidence type="ECO:0000313" key="1">
    <source>
        <dbReference type="EMBL" id="VDL19330.1"/>
    </source>
</evidence>